<proteinExistence type="predicted"/>
<reference evidence="2 3" key="1">
    <citation type="submission" date="2016-10" db="EMBL/GenBank/DDBJ databases">
        <authorList>
            <person name="de Groot N.N."/>
        </authorList>
    </citation>
    <scope>NUCLEOTIDE SEQUENCE [LARGE SCALE GENOMIC DNA]</scope>
    <source>
        <strain evidence="2 3">CGMCC 1.5070</strain>
    </source>
</reference>
<dbReference type="SUPFAM" id="SSF47413">
    <property type="entry name" value="lambda repressor-like DNA-binding domains"/>
    <property type="match status" value="1"/>
</dbReference>
<dbReference type="STRING" id="474960.SAMN05216180_2439"/>
<name>A0A1H8D0C3_9FIRM</name>
<dbReference type="AlphaFoldDB" id="A0A1H8D0C3"/>
<sequence>MAQISYNGLWKLLIDKKLKKIELKDLSGIGTTTLAKLGRNEPVSMDVLMKICDVLKCTSNEILEIIPDDIENMEHIKK</sequence>
<organism evidence="2 3">
    <name type="scientific">Hydrogenoanaerobacterium saccharovorans</name>
    <dbReference type="NCBI Taxonomy" id="474960"/>
    <lineage>
        <taxon>Bacteria</taxon>
        <taxon>Bacillati</taxon>
        <taxon>Bacillota</taxon>
        <taxon>Clostridia</taxon>
        <taxon>Eubacteriales</taxon>
        <taxon>Oscillospiraceae</taxon>
        <taxon>Hydrogenoanaerobacterium</taxon>
    </lineage>
</organism>
<dbReference type="InterPro" id="IPR010982">
    <property type="entry name" value="Lambda_DNA-bd_dom_sf"/>
</dbReference>
<evidence type="ECO:0000259" key="1">
    <source>
        <dbReference type="Pfam" id="PF13443"/>
    </source>
</evidence>
<dbReference type="Proteomes" id="UP000199158">
    <property type="component" value="Unassembled WGS sequence"/>
</dbReference>
<evidence type="ECO:0000313" key="2">
    <source>
        <dbReference type="EMBL" id="SEN00686.1"/>
    </source>
</evidence>
<dbReference type="Pfam" id="PF13443">
    <property type="entry name" value="HTH_26"/>
    <property type="match status" value="1"/>
</dbReference>
<dbReference type="InterPro" id="IPR001387">
    <property type="entry name" value="Cro/C1-type_HTH"/>
</dbReference>
<evidence type="ECO:0000313" key="3">
    <source>
        <dbReference type="Proteomes" id="UP000199158"/>
    </source>
</evidence>
<accession>A0A1H8D0C3</accession>
<keyword evidence="2" id="KW-0238">DNA-binding</keyword>
<gene>
    <name evidence="2" type="ORF">SAMN05216180_2439</name>
</gene>
<dbReference type="EMBL" id="FOCG01000002">
    <property type="protein sequence ID" value="SEN00686.1"/>
    <property type="molecule type" value="Genomic_DNA"/>
</dbReference>
<feature type="domain" description="HTH cro/C1-type" evidence="1">
    <location>
        <begin position="9"/>
        <end position="68"/>
    </location>
</feature>
<dbReference type="OrthoDB" id="9804186at2"/>
<dbReference type="Gene3D" id="1.10.260.40">
    <property type="entry name" value="lambda repressor-like DNA-binding domains"/>
    <property type="match status" value="1"/>
</dbReference>
<protein>
    <submittedName>
        <fullName evidence="2">DNA-binding transcriptional regulator, XRE family</fullName>
    </submittedName>
</protein>
<keyword evidence="3" id="KW-1185">Reference proteome</keyword>
<dbReference type="GO" id="GO:0003677">
    <property type="term" value="F:DNA binding"/>
    <property type="evidence" value="ECO:0007669"/>
    <property type="project" value="UniProtKB-KW"/>
</dbReference>
<dbReference type="RefSeq" id="WP_092755541.1">
    <property type="nucleotide sequence ID" value="NZ_FOCG01000002.1"/>
</dbReference>